<protein>
    <submittedName>
        <fullName evidence="1">2-dehydro-3-deoxyphosphooctonate aldolase</fullName>
    </submittedName>
</protein>
<accession>A0ABW8YWW0</accession>
<comment type="caution">
    <text evidence="1">The sequence shown here is derived from an EMBL/GenBank/DDBJ whole genome shotgun (WGS) entry which is preliminary data.</text>
</comment>
<organism evidence="1 2">
    <name type="scientific">Flavobacterium rhizosphaerae</name>
    <dbReference type="NCBI Taxonomy" id="3163298"/>
    <lineage>
        <taxon>Bacteria</taxon>
        <taxon>Pseudomonadati</taxon>
        <taxon>Bacteroidota</taxon>
        <taxon>Flavobacteriia</taxon>
        <taxon>Flavobacteriales</taxon>
        <taxon>Flavobacteriaceae</taxon>
        <taxon>Flavobacterium</taxon>
    </lineage>
</organism>
<dbReference type="PROSITE" id="PS51257">
    <property type="entry name" value="PROKAR_LIPOPROTEIN"/>
    <property type="match status" value="1"/>
</dbReference>
<name>A0ABW8YWW0_9FLAO</name>
<sequence length="150" mass="16733">MKNLFLSLLIVTAVSCVSTRNTIKNINDSAQMPPLTPERNYVITKISSQMKYGYDEDYPVNLGFLPLGTADISVKRYFNSLSGPNGETLSYKKLESCCPFPTEKFNAGAGLLDVYEVTWEGLKEPKHIYINIYEKGAIIAPKGFGIRKVL</sequence>
<gene>
    <name evidence="1" type="ORF">ABS766_04435</name>
</gene>
<dbReference type="EMBL" id="JBELPZ010000003">
    <property type="protein sequence ID" value="MFL9843660.1"/>
    <property type="molecule type" value="Genomic_DNA"/>
</dbReference>
<reference evidence="1 2" key="1">
    <citation type="submission" date="2024-06" db="EMBL/GenBank/DDBJ databases">
        <authorList>
            <person name="Kaempfer P."/>
            <person name="Viver T."/>
        </authorList>
    </citation>
    <scope>NUCLEOTIDE SEQUENCE [LARGE SCALE GENOMIC DNA]</scope>
    <source>
        <strain evidence="1 2">ST-119</strain>
    </source>
</reference>
<dbReference type="Proteomes" id="UP001629156">
    <property type="component" value="Unassembled WGS sequence"/>
</dbReference>
<evidence type="ECO:0000313" key="2">
    <source>
        <dbReference type="Proteomes" id="UP001629156"/>
    </source>
</evidence>
<evidence type="ECO:0000313" key="1">
    <source>
        <dbReference type="EMBL" id="MFL9843660.1"/>
    </source>
</evidence>
<keyword evidence="2" id="KW-1185">Reference proteome</keyword>
<dbReference type="RefSeq" id="WP_408083917.1">
    <property type="nucleotide sequence ID" value="NZ_JBELPZ010000003.1"/>
</dbReference>
<proteinExistence type="predicted"/>